<feature type="compositionally biased region" description="Low complexity" evidence="5">
    <location>
        <begin position="807"/>
        <end position="817"/>
    </location>
</feature>
<keyword evidence="2" id="KW-0812">Transmembrane</keyword>
<dbReference type="EMBL" id="CP000496">
    <property type="protein sequence ID" value="ABN64437.2"/>
    <property type="molecule type" value="Genomic_DNA"/>
</dbReference>
<feature type="domain" description="Myosin-binding" evidence="6">
    <location>
        <begin position="296"/>
        <end position="558"/>
    </location>
</feature>
<evidence type="ECO:0000313" key="7">
    <source>
        <dbReference type="EMBL" id="ABN64437.2"/>
    </source>
</evidence>
<feature type="compositionally biased region" description="Basic and acidic residues" evidence="5">
    <location>
        <begin position="790"/>
        <end position="806"/>
    </location>
</feature>
<accession>A3LP56</accession>
<gene>
    <name evidence="7" type="ORF">PICST_29828</name>
</gene>
<name>A3LP56_PICST</name>
<dbReference type="Proteomes" id="UP000002258">
    <property type="component" value="Chromosome 2"/>
</dbReference>
<feature type="region of interest" description="Disordered" evidence="5">
    <location>
        <begin position="790"/>
        <end position="830"/>
    </location>
</feature>
<dbReference type="Pfam" id="PF12632">
    <property type="entry name" value="Vezatin"/>
    <property type="match status" value="1"/>
</dbReference>
<keyword evidence="3" id="KW-1133">Transmembrane helix</keyword>
<evidence type="ECO:0000313" key="8">
    <source>
        <dbReference type="Proteomes" id="UP000002258"/>
    </source>
</evidence>
<sequence length="1019" mass="116570">MNFDRLNPLSSYLASYGGYGTPSEPNPKHQEPSKASAASNISSQLSHFTQMATSQLSHIPLLSSHNQQNALSIPPPPEISDWGIEESVSSPSMSNHNFFQNQLQPLHSISSNFDDDIKPYNPHVPHPRTFNQSHQLYQAYENYETNSQNYDNNNHSNNNNNYGSIYNTAYYQQPGEPDFSDYYHQYIPSPLHPTTENLSKYIHKYLSLHGIERTFWEKFKYGLVVSNLLDDTMILSKSEQALSNLKDTIEAEKIERKSFPLVNTLNCDGTQLRVLEKSYSLHYSRNYGNLNNVIIIINLIIFLMKQEQRRHLNYSATMSYSNRMKMFKILLIISTKLIKFNRFKLLVMSQSNLSYLNSFLLSNYSINKKLIQKLIILKELDVYYYVNRNKDEANHDSKSREVYKSSLREHLANTLHFLNLNLRTSIARLLPNLNGDLFEQYCNLNNIDILLLQEDYRDGDEEELNGMDSPVSSSKEKNSLDEIVFNMNKFNQLRKLFICQLLTINESSVKKNFFIYKLMDQFPPIKTEDWERDDDITAFNNIAKLGFIRQVLHDHNKITNSFVLLFNHFDDIHNNDSAAVEVNTRFNISHENQDILAVRANRNSKEKQAVENSNEMENTDKYLESLIGKVIKLGTNLKYFQSYNRSTKSITNVDEFNEKLMIFNQFEDDIQSIKEMYHLNAKELSDIDGWTGRHASPADSNGTSTSPRIPSRANKGEFNLKTFHTSSIKKRYSLPSSVTPLKIPLGSPVTPRTSVVDSDRVLSPEGTSGKKYKRLSTGLQLGLLTVFEDPKQSNNEVRRNSAESRRSSTVSASRRSSGQTKTQVKGNGNVGVSYDDNYVNILPPTSYETYNQDALDQLSNSKKYNITRNSNRFSLNSVNSNISGLTDLISSTHITSYDEEDVQDGLINDSIRDKSSSQISKEELKLKLEESFNRIYNLESENKLLKLNKNTTNSDHDTVKFDNASMNEHSETSVENRASQDSSNEFEDSGLAKPFLTELEQSLSSHHGIQAAISESEIT</sequence>
<keyword evidence="8" id="KW-1185">Reference proteome</keyword>
<organism evidence="7 8">
    <name type="scientific">Scheffersomyces stipitis (strain ATCC 58785 / CBS 6054 / NBRC 10063 / NRRL Y-11545)</name>
    <name type="common">Yeast</name>
    <name type="synonym">Pichia stipitis</name>
    <dbReference type="NCBI Taxonomy" id="322104"/>
    <lineage>
        <taxon>Eukaryota</taxon>
        <taxon>Fungi</taxon>
        <taxon>Dikarya</taxon>
        <taxon>Ascomycota</taxon>
        <taxon>Saccharomycotina</taxon>
        <taxon>Pichiomycetes</taxon>
        <taxon>Debaryomycetaceae</taxon>
        <taxon>Scheffersomyces</taxon>
    </lineage>
</organism>
<proteinExistence type="predicted"/>
<feature type="compositionally biased region" description="Polar residues" evidence="5">
    <location>
        <begin position="698"/>
        <end position="708"/>
    </location>
</feature>
<dbReference type="GeneID" id="4836791"/>
<dbReference type="OMA" id="EQYCTIN"/>
<dbReference type="eggNOG" id="ENOG502RPM0">
    <property type="taxonomic scope" value="Eukaryota"/>
</dbReference>
<evidence type="ECO:0000256" key="4">
    <source>
        <dbReference type="ARBA" id="ARBA00023136"/>
    </source>
</evidence>
<feature type="region of interest" description="Disordered" evidence="5">
    <location>
        <begin position="17"/>
        <end position="41"/>
    </location>
</feature>
<feature type="region of interest" description="Disordered" evidence="5">
    <location>
        <begin position="963"/>
        <end position="993"/>
    </location>
</feature>
<dbReference type="GO" id="GO:0012505">
    <property type="term" value="C:endomembrane system"/>
    <property type="evidence" value="ECO:0007669"/>
    <property type="project" value="UniProtKB-SubCell"/>
</dbReference>
<comment type="subcellular location">
    <subcellularLocation>
        <location evidence="1">Endomembrane system</location>
    </subcellularLocation>
</comment>
<keyword evidence="4" id="KW-0472">Membrane</keyword>
<dbReference type="RefSeq" id="XP_001382466.2">
    <property type="nucleotide sequence ID" value="XM_001382429.1"/>
</dbReference>
<dbReference type="OrthoDB" id="4089780at2759"/>
<evidence type="ECO:0000256" key="3">
    <source>
        <dbReference type="ARBA" id="ARBA00022989"/>
    </source>
</evidence>
<reference evidence="7 8" key="1">
    <citation type="journal article" date="2007" name="Nat. Biotechnol.">
        <title>Genome sequence of the lignocellulose-bioconverting and xylose-fermenting yeast Pichia stipitis.</title>
        <authorList>
            <person name="Jeffries T.W."/>
            <person name="Grigoriev I.V."/>
            <person name="Grimwood J."/>
            <person name="Laplaza J.M."/>
            <person name="Aerts A."/>
            <person name="Salamov A."/>
            <person name="Schmutz J."/>
            <person name="Lindquist E."/>
            <person name="Dehal P."/>
            <person name="Shapiro H."/>
            <person name="Jin Y.S."/>
            <person name="Passoth V."/>
            <person name="Richardson P.M."/>
        </authorList>
    </citation>
    <scope>NUCLEOTIDE SEQUENCE [LARGE SCALE GENOMIC DNA]</scope>
    <source>
        <strain evidence="8">ATCC 58785 / CBS 6054 / NBRC 10063 / NRRL Y-11545</strain>
    </source>
</reference>
<evidence type="ECO:0000256" key="5">
    <source>
        <dbReference type="SAM" id="MobiDB-lite"/>
    </source>
</evidence>
<dbReference type="InterPro" id="IPR026859">
    <property type="entry name" value="Myosin-bd"/>
</dbReference>
<evidence type="ECO:0000259" key="6">
    <source>
        <dbReference type="Pfam" id="PF12632"/>
    </source>
</evidence>
<feature type="region of interest" description="Disordered" evidence="5">
    <location>
        <begin position="693"/>
        <end position="714"/>
    </location>
</feature>
<dbReference type="HOGENOM" id="CLU_016173_0_0_1"/>
<evidence type="ECO:0000256" key="1">
    <source>
        <dbReference type="ARBA" id="ARBA00004308"/>
    </source>
</evidence>
<dbReference type="KEGG" id="pic:PICST_29828"/>
<feature type="region of interest" description="Disordered" evidence="5">
    <location>
        <begin position="745"/>
        <end position="772"/>
    </location>
</feature>
<dbReference type="GO" id="GO:0017022">
    <property type="term" value="F:myosin binding"/>
    <property type="evidence" value="ECO:0007669"/>
    <property type="project" value="InterPro"/>
</dbReference>
<dbReference type="InParanoid" id="A3LP56"/>
<protein>
    <recommendedName>
        <fullName evidence="6">Myosin-binding domain-containing protein</fullName>
    </recommendedName>
</protein>
<evidence type="ECO:0000256" key="2">
    <source>
        <dbReference type="ARBA" id="ARBA00022692"/>
    </source>
</evidence>
<dbReference type="AlphaFoldDB" id="A3LP56"/>